<comment type="similarity">
    <text evidence="2">Belongs to the TFIIB family.</text>
</comment>
<evidence type="ECO:0000256" key="13">
    <source>
        <dbReference type="SAM" id="MobiDB-lite"/>
    </source>
</evidence>
<feature type="region of interest" description="Disordered" evidence="13">
    <location>
        <begin position="537"/>
        <end position="636"/>
    </location>
</feature>
<dbReference type="GO" id="GO:0070897">
    <property type="term" value="P:transcription preinitiation complex assembly"/>
    <property type="evidence" value="ECO:0007669"/>
    <property type="project" value="InterPro"/>
</dbReference>
<dbReference type="Gene3D" id="2.20.25.10">
    <property type="match status" value="1"/>
</dbReference>
<gene>
    <name evidence="15" type="ORF">WA026_004171</name>
</gene>
<dbReference type="GO" id="GO:0000995">
    <property type="term" value="F:RNA polymerase III general transcription initiation factor activity"/>
    <property type="evidence" value="ECO:0007669"/>
    <property type="project" value="TreeGrafter"/>
</dbReference>
<keyword evidence="8" id="KW-0010">Activator</keyword>
<evidence type="ECO:0000256" key="4">
    <source>
        <dbReference type="ARBA" id="ARBA00022737"/>
    </source>
</evidence>
<feature type="domain" description="TFIIB-type" evidence="14">
    <location>
        <begin position="3"/>
        <end position="34"/>
    </location>
</feature>
<dbReference type="InterPro" id="IPR000812">
    <property type="entry name" value="TFIIB"/>
</dbReference>
<dbReference type="InterPro" id="IPR011665">
    <property type="entry name" value="BRF1_TBP-bd_dom"/>
</dbReference>
<evidence type="ECO:0000256" key="12">
    <source>
        <dbReference type="PROSITE-ProRule" id="PRU00469"/>
    </source>
</evidence>
<dbReference type="Gene3D" id="1.20.5.650">
    <property type="entry name" value="Single helix bin"/>
    <property type="match status" value="1"/>
</dbReference>
<dbReference type="InterPro" id="IPR013763">
    <property type="entry name" value="Cyclin-like_dom"/>
</dbReference>
<comment type="caution">
    <text evidence="15">The sequence shown here is derived from an EMBL/GenBank/DDBJ whole genome shotgun (WGS) entry which is preliminary data.</text>
</comment>
<evidence type="ECO:0000256" key="3">
    <source>
        <dbReference type="ARBA" id="ARBA00022723"/>
    </source>
</evidence>
<name>A0AAW1UFH3_9CUCU</name>
<evidence type="ECO:0000313" key="15">
    <source>
        <dbReference type="EMBL" id="KAK9879318.1"/>
    </source>
</evidence>
<dbReference type="GO" id="GO:0001006">
    <property type="term" value="F:RNA polymerase III type 3 promoter sequence-specific DNA binding"/>
    <property type="evidence" value="ECO:0007669"/>
    <property type="project" value="TreeGrafter"/>
</dbReference>
<dbReference type="Proteomes" id="UP001431783">
    <property type="component" value="Unassembled WGS sequence"/>
</dbReference>
<dbReference type="InterPro" id="IPR036915">
    <property type="entry name" value="Cyclin-like_sf"/>
</dbReference>
<dbReference type="Pfam" id="PF00382">
    <property type="entry name" value="TFIIB"/>
    <property type="match status" value="2"/>
</dbReference>
<keyword evidence="3" id="KW-0479">Metal-binding</keyword>
<evidence type="ECO:0000313" key="16">
    <source>
        <dbReference type="Proteomes" id="UP001431783"/>
    </source>
</evidence>
<dbReference type="InterPro" id="IPR013137">
    <property type="entry name" value="Znf_TFIIB"/>
</dbReference>
<dbReference type="SUPFAM" id="SSF57783">
    <property type="entry name" value="Zinc beta-ribbon"/>
    <property type="match status" value="1"/>
</dbReference>
<proteinExistence type="inferred from homology"/>
<feature type="compositionally biased region" description="Basic residues" evidence="13">
    <location>
        <begin position="468"/>
        <end position="479"/>
    </location>
</feature>
<dbReference type="GO" id="GO:0005634">
    <property type="term" value="C:nucleus"/>
    <property type="evidence" value="ECO:0007669"/>
    <property type="project" value="UniProtKB-SubCell"/>
</dbReference>
<feature type="compositionally biased region" description="Acidic residues" evidence="13">
    <location>
        <begin position="591"/>
        <end position="600"/>
    </location>
</feature>
<dbReference type="GO" id="GO:0097550">
    <property type="term" value="C:transcription preinitiation complex"/>
    <property type="evidence" value="ECO:0007669"/>
    <property type="project" value="TreeGrafter"/>
</dbReference>
<keyword evidence="16" id="KW-1185">Reference proteome</keyword>
<dbReference type="GO" id="GO:0017025">
    <property type="term" value="F:TBP-class protein binding"/>
    <property type="evidence" value="ECO:0007669"/>
    <property type="project" value="InterPro"/>
</dbReference>
<organism evidence="15 16">
    <name type="scientific">Henosepilachna vigintioctopunctata</name>
    <dbReference type="NCBI Taxonomy" id="420089"/>
    <lineage>
        <taxon>Eukaryota</taxon>
        <taxon>Metazoa</taxon>
        <taxon>Ecdysozoa</taxon>
        <taxon>Arthropoda</taxon>
        <taxon>Hexapoda</taxon>
        <taxon>Insecta</taxon>
        <taxon>Pterygota</taxon>
        <taxon>Neoptera</taxon>
        <taxon>Endopterygota</taxon>
        <taxon>Coleoptera</taxon>
        <taxon>Polyphaga</taxon>
        <taxon>Cucujiformia</taxon>
        <taxon>Coccinelloidea</taxon>
        <taxon>Coccinellidae</taxon>
        <taxon>Epilachninae</taxon>
        <taxon>Epilachnini</taxon>
        <taxon>Henosepilachna</taxon>
    </lineage>
</organism>
<protein>
    <recommendedName>
        <fullName evidence="11">B-related factor 1</fullName>
    </recommendedName>
</protein>
<evidence type="ECO:0000256" key="7">
    <source>
        <dbReference type="ARBA" id="ARBA00023015"/>
    </source>
</evidence>
<keyword evidence="5 12" id="KW-0863">Zinc-finger</keyword>
<evidence type="ECO:0000256" key="11">
    <source>
        <dbReference type="ARBA" id="ARBA00031009"/>
    </source>
</evidence>
<dbReference type="FunFam" id="2.20.25.10:FF:000012">
    <property type="entry name" value="Putative transcription factor IIIB 90 kDa subunit"/>
    <property type="match status" value="1"/>
</dbReference>
<dbReference type="FunFam" id="1.10.472.10:FF:000007">
    <property type="entry name" value="Transcription factor IIIB 90 kDa subunit"/>
    <property type="match status" value="1"/>
</dbReference>
<dbReference type="FunFam" id="1.10.472.10:FF:000002">
    <property type="entry name" value="Transcription factor IIIB 90 kDa subunit"/>
    <property type="match status" value="1"/>
</dbReference>
<keyword evidence="6" id="KW-0862">Zinc</keyword>
<dbReference type="Pfam" id="PF07741">
    <property type="entry name" value="BRF1"/>
    <property type="match status" value="1"/>
</dbReference>
<evidence type="ECO:0000256" key="10">
    <source>
        <dbReference type="ARBA" id="ARBA00023242"/>
    </source>
</evidence>
<keyword evidence="7" id="KW-0805">Transcription regulation</keyword>
<keyword evidence="9" id="KW-0804">Transcription</keyword>
<dbReference type="GO" id="GO:0008270">
    <property type="term" value="F:zinc ion binding"/>
    <property type="evidence" value="ECO:0007669"/>
    <property type="project" value="UniProtKB-KW"/>
</dbReference>
<dbReference type="CDD" id="cd20553">
    <property type="entry name" value="CYCLIN_TFIIIB90_rpt1"/>
    <property type="match status" value="1"/>
</dbReference>
<evidence type="ECO:0000256" key="6">
    <source>
        <dbReference type="ARBA" id="ARBA00022833"/>
    </source>
</evidence>
<reference evidence="15 16" key="1">
    <citation type="submission" date="2023-03" db="EMBL/GenBank/DDBJ databases">
        <title>Genome insight into feeding habits of ladybird beetles.</title>
        <authorList>
            <person name="Li H.-S."/>
            <person name="Huang Y.-H."/>
            <person name="Pang H."/>
        </authorList>
    </citation>
    <scope>NUCLEOTIDE SEQUENCE [LARGE SCALE GENOMIC DNA]</scope>
    <source>
        <strain evidence="15">SYSU_2023b</strain>
        <tissue evidence="15">Whole body</tissue>
    </source>
</reference>
<evidence type="ECO:0000259" key="14">
    <source>
        <dbReference type="PROSITE" id="PS51134"/>
    </source>
</evidence>
<feature type="region of interest" description="Disordered" evidence="13">
    <location>
        <begin position="327"/>
        <end position="350"/>
    </location>
</feature>
<dbReference type="PRINTS" id="PR00685">
    <property type="entry name" value="TIFACTORIIB"/>
</dbReference>
<evidence type="ECO:0000256" key="2">
    <source>
        <dbReference type="ARBA" id="ARBA00010857"/>
    </source>
</evidence>
<dbReference type="Pfam" id="PF08271">
    <property type="entry name" value="Zn_Ribbon_TF"/>
    <property type="match status" value="1"/>
</dbReference>
<evidence type="ECO:0000256" key="9">
    <source>
        <dbReference type="ARBA" id="ARBA00023163"/>
    </source>
</evidence>
<dbReference type="Gene3D" id="1.10.472.10">
    <property type="entry name" value="Cyclin-like"/>
    <property type="match status" value="2"/>
</dbReference>
<dbReference type="GO" id="GO:0000126">
    <property type="term" value="C:transcription factor TFIIIB complex"/>
    <property type="evidence" value="ECO:0007669"/>
    <property type="project" value="TreeGrafter"/>
</dbReference>
<feature type="region of interest" description="Disordered" evidence="13">
    <location>
        <begin position="460"/>
        <end position="479"/>
    </location>
</feature>
<accession>A0AAW1UFH3</accession>
<dbReference type="PANTHER" id="PTHR11618:SF4">
    <property type="entry name" value="TRANSCRIPTION FACTOR IIIB 90 KDA SUBUNIT"/>
    <property type="match status" value="1"/>
</dbReference>
<dbReference type="PANTHER" id="PTHR11618">
    <property type="entry name" value="TRANSCRIPTION INITIATION FACTOR IIB-RELATED"/>
    <property type="match status" value="1"/>
</dbReference>
<dbReference type="CDD" id="cd20554">
    <property type="entry name" value="CYCLIN_TFIIIB90_rpt2"/>
    <property type="match status" value="1"/>
</dbReference>
<keyword evidence="10" id="KW-0539">Nucleus</keyword>
<evidence type="ECO:0000256" key="1">
    <source>
        <dbReference type="ARBA" id="ARBA00004123"/>
    </source>
</evidence>
<dbReference type="EMBL" id="JARQZJ010000061">
    <property type="protein sequence ID" value="KAK9879318.1"/>
    <property type="molecule type" value="Genomic_DNA"/>
</dbReference>
<evidence type="ECO:0000256" key="5">
    <source>
        <dbReference type="ARBA" id="ARBA00022771"/>
    </source>
</evidence>
<dbReference type="SMART" id="SM00385">
    <property type="entry name" value="CYCLIN"/>
    <property type="match status" value="2"/>
</dbReference>
<dbReference type="PROSITE" id="PS51134">
    <property type="entry name" value="ZF_TFIIB"/>
    <property type="match status" value="1"/>
</dbReference>
<feature type="compositionally biased region" description="Low complexity" evidence="13">
    <location>
        <begin position="539"/>
        <end position="552"/>
    </location>
</feature>
<keyword evidence="4" id="KW-0677">Repeat</keyword>
<feature type="compositionally biased region" description="Basic and acidic residues" evidence="13">
    <location>
        <begin position="327"/>
        <end position="336"/>
    </location>
</feature>
<dbReference type="SUPFAM" id="SSF47954">
    <property type="entry name" value="Cyclin-like"/>
    <property type="match status" value="2"/>
</dbReference>
<comment type="subcellular location">
    <subcellularLocation>
        <location evidence="1">Nucleus</location>
    </subcellularLocation>
</comment>
<feature type="compositionally biased region" description="Acidic residues" evidence="13">
    <location>
        <begin position="622"/>
        <end position="636"/>
    </location>
</feature>
<dbReference type="AlphaFoldDB" id="A0AAW1UFH3"/>
<evidence type="ECO:0000256" key="8">
    <source>
        <dbReference type="ARBA" id="ARBA00023159"/>
    </source>
</evidence>
<sequence>MSTGRKCRNCGGSDIEVDSARGDAVCTNCGSVLEDNIIVAEIQFEDGAHGTSSALGQFVSADSKGGATKFGASFHVGSGIESRELTLKKARTGIQHLCNQLMLNQHCVDTACGFFKIALSRNLTRGRRTAHVHAACVYLTCRTEGTAHLLIDISDILQICCFELGRTYLKLSQVLCINIPAIDPCLYILRFAAKLEFGSKTQQVANTALRLVQRMKRDSMHSGRKPAGLCGAALLMAARLHEFGRTPNDIVKIVKVHESTLRKRLIEFGDTPSSALTLEEFMTVDLEEDQDPPSFKAARKKDKERLQRLMEEEADSLTDLQKLIDNQLERDREKRPKQSLRTKSSETTETERFIQDSTFGVIQNIISKNTNDGATITPEVIELGPDIASMGLAKSLQDTSNAPIVTTPLDMDLNFDDIDDAEIDMYIMTENEYQHKHGLWHQRNAAYLEEQKLREERLQKEIEEGKPEKKKRKVTRKKNVLSASSAGEAIEKIIQEKKISTKLNYDVLKCLNAKPKPEPEKVETPAITLQPDVKRRRLSSVSSTCSEKSTLSQKWKPSVVQAINKRNKDKSLGLPLATNDSKEKEEPNVTSEEELEDDYYDQPTEQAEMGLHQMLRQHRDENDDNEEGYFDSEEYD</sequence>
<dbReference type="InterPro" id="IPR013150">
    <property type="entry name" value="TFIIB_cyclin"/>
</dbReference>